<dbReference type="AlphaFoldDB" id="A0AA38ZEX9"/>
<dbReference type="Proteomes" id="UP001168098">
    <property type="component" value="Unassembled WGS sequence"/>
</dbReference>
<evidence type="ECO:0000313" key="1">
    <source>
        <dbReference type="EMBL" id="KAJ9687104.1"/>
    </source>
</evidence>
<name>A0AA38ZEX9_VITRO</name>
<gene>
    <name evidence="1" type="ORF">PVL29_015810</name>
</gene>
<organism evidence="1 2">
    <name type="scientific">Vitis rotundifolia</name>
    <name type="common">Muscadine grape</name>
    <dbReference type="NCBI Taxonomy" id="103349"/>
    <lineage>
        <taxon>Eukaryota</taxon>
        <taxon>Viridiplantae</taxon>
        <taxon>Streptophyta</taxon>
        <taxon>Embryophyta</taxon>
        <taxon>Tracheophyta</taxon>
        <taxon>Spermatophyta</taxon>
        <taxon>Magnoliopsida</taxon>
        <taxon>eudicotyledons</taxon>
        <taxon>Gunneridae</taxon>
        <taxon>Pentapetalae</taxon>
        <taxon>rosids</taxon>
        <taxon>Vitales</taxon>
        <taxon>Vitaceae</taxon>
        <taxon>Viteae</taxon>
        <taxon>Vitis</taxon>
    </lineage>
</organism>
<comment type="caution">
    <text evidence="1">The sequence shown here is derived from an EMBL/GenBank/DDBJ whole genome shotgun (WGS) entry which is preliminary data.</text>
</comment>
<dbReference type="EMBL" id="JARBHA010000012">
    <property type="protein sequence ID" value="KAJ9687104.1"/>
    <property type="molecule type" value="Genomic_DNA"/>
</dbReference>
<evidence type="ECO:0000313" key="2">
    <source>
        <dbReference type="Proteomes" id="UP001168098"/>
    </source>
</evidence>
<reference evidence="1 2" key="1">
    <citation type="journal article" date="2023" name="BMC Biotechnol.">
        <title>Vitis rotundifolia cv Carlos genome sequencing.</title>
        <authorList>
            <person name="Huff M."/>
            <person name="Hulse-Kemp A."/>
            <person name="Scheffler B."/>
            <person name="Youngblood R."/>
            <person name="Simpson S."/>
            <person name="Babiker E."/>
            <person name="Staton M."/>
        </authorList>
    </citation>
    <scope>NUCLEOTIDE SEQUENCE [LARGE SCALE GENOMIC DNA]</scope>
    <source>
        <tissue evidence="1">Leaf</tissue>
    </source>
</reference>
<keyword evidence="2" id="KW-1185">Reference proteome</keyword>
<proteinExistence type="predicted"/>
<accession>A0AA38ZEX9</accession>
<protein>
    <submittedName>
        <fullName evidence="1">Uncharacterized protein</fullName>
    </submittedName>
</protein>
<sequence length="108" mass="13082">MPFKFENTWLKEEGFKEVLRQWWEGIQVSGSASFILTEKLKALKPILRSWNKEVFGQIDSNKQNAWNLIDNWDKEERVRSLSLEEEEARKEARESYKKWAFLEEVSWR</sequence>